<dbReference type="Pfam" id="PF12697">
    <property type="entry name" value="Abhydrolase_6"/>
    <property type="match status" value="1"/>
</dbReference>
<proteinExistence type="predicted"/>
<evidence type="ECO:0000313" key="4">
    <source>
        <dbReference type="EMBL" id="KAA1194000.1"/>
    </source>
</evidence>
<dbReference type="PRINTS" id="PR00111">
    <property type="entry name" value="ABHYDROLASE"/>
</dbReference>
<comment type="caution">
    <text evidence="4">The sequence shown here is derived from an EMBL/GenBank/DDBJ whole genome shotgun (WGS) entry which is preliminary data.</text>
</comment>
<keyword evidence="2" id="KW-0812">Transmembrane</keyword>
<dbReference type="InterPro" id="IPR050266">
    <property type="entry name" value="AB_hydrolase_sf"/>
</dbReference>
<evidence type="ECO:0000313" key="5">
    <source>
        <dbReference type="Proteomes" id="UP000323708"/>
    </source>
</evidence>
<keyword evidence="2" id="KW-0472">Membrane</keyword>
<dbReference type="PANTHER" id="PTHR43798:SF31">
    <property type="entry name" value="AB HYDROLASE SUPERFAMILY PROTEIN YCLE"/>
    <property type="match status" value="1"/>
</dbReference>
<dbReference type="GO" id="GO:0016020">
    <property type="term" value="C:membrane"/>
    <property type="evidence" value="ECO:0007669"/>
    <property type="project" value="TreeGrafter"/>
</dbReference>
<keyword evidence="2" id="KW-1133">Transmembrane helix</keyword>
<keyword evidence="5" id="KW-1185">Reference proteome</keyword>
<keyword evidence="1 4" id="KW-0378">Hydrolase</keyword>
<dbReference type="PANTHER" id="PTHR43798">
    <property type="entry name" value="MONOACYLGLYCEROL LIPASE"/>
    <property type="match status" value="1"/>
</dbReference>
<evidence type="ECO:0000259" key="3">
    <source>
        <dbReference type="Pfam" id="PF12697"/>
    </source>
</evidence>
<protein>
    <submittedName>
        <fullName evidence="4">Alpha/beta hydrolase</fullName>
    </submittedName>
</protein>
<dbReference type="GO" id="GO:0016787">
    <property type="term" value="F:hydrolase activity"/>
    <property type="evidence" value="ECO:0007669"/>
    <property type="project" value="UniProtKB-KW"/>
</dbReference>
<feature type="domain" description="AB hydrolase-1" evidence="3">
    <location>
        <begin position="78"/>
        <end position="293"/>
    </location>
</feature>
<evidence type="ECO:0000256" key="2">
    <source>
        <dbReference type="SAM" id="Phobius"/>
    </source>
</evidence>
<name>A0A5B0X3R1_9GAMM</name>
<dbReference type="Gene3D" id="3.40.50.1820">
    <property type="entry name" value="alpha/beta hydrolase"/>
    <property type="match status" value="1"/>
</dbReference>
<dbReference type="EMBL" id="VTUX01000001">
    <property type="protein sequence ID" value="KAA1194000.1"/>
    <property type="molecule type" value="Genomic_DNA"/>
</dbReference>
<evidence type="ECO:0000256" key="1">
    <source>
        <dbReference type="ARBA" id="ARBA00022801"/>
    </source>
</evidence>
<sequence length="306" mass="33310">MDADATWKRLSVIKKCLLALIGCTIVIGVFGFVALRDNPARQVVGEPRDTDNHGVIVRYYMSGPGDREVVVLLASYARSGSDFNELVERINQAGYRTLVLQARGIDGTELPGYNVTLFDYADDLAAVLDHEALLSPVVVIGHAFGNRIARSFASRYPARVSSLVLLAAGDGGPPRDVRNDIFKILLRFLPDSTRSGALHRAFFAPDNRAPDYWMTGWYPRAGLAQGRATASTPLAEWSSGGTAPMLVVQPAQDAAAPHGAEKLRQLYPDRVTIVSLENAGHAILPEQPEELARIVLGHLDSQRAER</sequence>
<gene>
    <name evidence="4" type="ORF">F0M18_00715</name>
</gene>
<accession>A0A5B0X3R1</accession>
<feature type="transmembrane region" description="Helical" evidence="2">
    <location>
        <begin position="16"/>
        <end position="35"/>
    </location>
</feature>
<dbReference type="Proteomes" id="UP000323708">
    <property type="component" value="Unassembled WGS sequence"/>
</dbReference>
<dbReference type="SUPFAM" id="SSF53474">
    <property type="entry name" value="alpha/beta-Hydrolases"/>
    <property type="match status" value="1"/>
</dbReference>
<organism evidence="4 5">
    <name type="scientific">Pseudohalioglobus sediminis</name>
    <dbReference type="NCBI Taxonomy" id="2606449"/>
    <lineage>
        <taxon>Bacteria</taxon>
        <taxon>Pseudomonadati</taxon>
        <taxon>Pseudomonadota</taxon>
        <taxon>Gammaproteobacteria</taxon>
        <taxon>Cellvibrionales</taxon>
        <taxon>Halieaceae</taxon>
        <taxon>Pseudohalioglobus</taxon>
    </lineage>
</organism>
<dbReference type="AlphaFoldDB" id="A0A5B0X3R1"/>
<dbReference type="InterPro" id="IPR029058">
    <property type="entry name" value="AB_hydrolase_fold"/>
</dbReference>
<dbReference type="InterPro" id="IPR000073">
    <property type="entry name" value="AB_hydrolase_1"/>
</dbReference>
<dbReference type="RefSeq" id="WP_149609469.1">
    <property type="nucleotide sequence ID" value="NZ_VTUX01000001.1"/>
</dbReference>
<reference evidence="4 5" key="1">
    <citation type="submission" date="2019-09" db="EMBL/GenBank/DDBJ databases">
        <authorList>
            <person name="Chen X.-Y."/>
        </authorList>
    </citation>
    <scope>NUCLEOTIDE SEQUENCE [LARGE SCALE GENOMIC DNA]</scope>
    <source>
        <strain evidence="4 5">NY5</strain>
    </source>
</reference>